<comment type="caution">
    <text evidence="1">The sequence shown here is derived from an EMBL/GenBank/DDBJ whole genome shotgun (WGS) entry which is preliminary data.</text>
</comment>
<sequence>MLKKAATDITLASVAEALGVQFVSPGWHSGAVDMECLIASGMAARLDDIYGQLNALCQNRLTQITIWDLENSIFGRTSE</sequence>
<dbReference type="Gene3D" id="1.10.10.10">
    <property type="entry name" value="Winged helix-like DNA-binding domain superfamily/Winged helix DNA-binding domain"/>
    <property type="match status" value="1"/>
</dbReference>
<evidence type="ECO:0000313" key="1">
    <source>
        <dbReference type="EMBL" id="MPN26279.1"/>
    </source>
</evidence>
<proteinExistence type="predicted"/>
<dbReference type="EMBL" id="VSSQ01075752">
    <property type="protein sequence ID" value="MPN26279.1"/>
    <property type="molecule type" value="Genomic_DNA"/>
</dbReference>
<organism evidence="1">
    <name type="scientific">bioreactor metagenome</name>
    <dbReference type="NCBI Taxonomy" id="1076179"/>
    <lineage>
        <taxon>unclassified sequences</taxon>
        <taxon>metagenomes</taxon>
        <taxon>ecological metagenomes</taxon>
    </lineage>
</organism>
<dbReference type="AlphaFoldDB" id="A0A645GKA3"/>
<dbReference type="InterPro" id="IPR036388">
    <property type="entry name" value="WH-like_DNA-bd_sf"/>
</dbReference>
<gene>
    <name evidence="1" type="ORF">SDC9_173703</name>
</gene>
<accession>A0A645GKA3</accession>
<name>A0A645GKA3_9ZZZZ</name>
<reference evidence="1" key="1">
    <citation type="submission" date="2019-08" db="EMBL/GenBank/DDBJ databases">
        <authorList>
            <person name="Kucharzyk K."/>
            <person name="Murdoch R.W."/>
            <person name="Higgins S."/>
            <person name="Loffler F."/>
        </authorList>
    </citation>
    <scope>NUCLEOTIDE SEQUENCE</scope>
</reference>
<protein>
    <submittedName>
        <fullName evidence="1">Uncharacterized protein</fullName>
    </submittedName>
</protein>